<reference evidence="1 2" key="1">
    <citation type="submission" date="2016-10" db="EMBL/GenBank/DDBJ databases">
        <authorList>
            <person name="de Groot N.N."/>
        </authorList>
    </citation>
    <scope>NUCLEOTIDE SEQUENCE [LARGE SCALE GENOMIC DNA]</scope>
    <source>
        <strain evidence="1 2">Nm13</strain>
    </source>
</reference>
<dbReference type="Proteomes" id="UP000236753">
    <property type="component" value="Unassembled WGS sequence"/>
</dbReference>
<dbReference type="EMBL" id="FNUX01000028">
    <property type="protein sequence ID" value="SEG11684.1"/>
    <property type="molecule type" value="Genomic_DNA"/>
</dbReference>
<proteinExistence type="predicted"/>
<evidence type="ECO:0000313" key="1">
    <source>
        <dbReference type="EMBL" id="SEG11684.1"/>
    </source>
</evidence>
<dbReference type="AlphaFoldDB" id="A0A1H5XIS0"/>
<accession>A0A1H5XIS0</accession>
<organism evidence="1 2">
    <name type="scientific">Nitrosomonas ureae</name>
    <dbReference type="NCBI Taxonomy" id="44577"/>
    <lineage>
        <taxon>Bacteria</taxon>
        <taxon>Pseudomonadati</taxon>
        <taxon>Pseudomonadota</taxon>
        <taxon>Betaproteobacteria</taxon>
        <taxon>Nitrosomonadales</taxon>
        <taxon>Nitrosomonadaceae</taxon>
        <taxon>Nitrosomonas</taxon>
    </lineage>
</organism>
<sequence length="78" mass="8836">MAYKNFGALVALGEYDAFGSLGKFGLSDDLTIKGRLAQFSHALLYRSHQARLHGFWRGGLLWLVDRINSRVRAKIRLD</sequence>
<name>A0A1H5XIS0_9PROT</name>
<evidence type="ECO:0000313" key="2">
    <source>
        <dbReference type="Proteomes" id="UP000236753"/>
    </source>
</evidence>
<gene>
    <name evidence="1" type="ORF">SAMN05216334_12821</name>
</gene>
<protein>
    <submittedName>
        <fullName evidence="1">NADH dehydrogenase</fullName>
    </submittedName>
</protein>